<dbReference type="InterPro" id="IPR036388">
    <property type="entry name" value="WH-like_DNA-bd_sf"/>
</dbReference>
<dbReference type="RefSeq" id="WP_283928321.1">
    <property type="nucleotide sequence ID" value="NZ_CP126084.1"/>
</dbReference>
<evidence type="ECO:0008006" key="3">
    <source>
        <dbReference type="Google" id="ProtNLM"/>
    </source>
</evidence>
<gene>
    <name evidence="1" type="ORF">QNH46_02155</name>
</gene>
<dbReference type="SUPFAM" id="SSF46785">
    <property type="entry name" value="Winged helix' DNA-binding domain"/>
    <property type="match status" value="1"/>
</dbReference>
<organism evidence="1 2">
    <name type="scientific">Paenibacillus woosongensis</name>
    <dbReference type="NCBI Taxonomy" id="307580"/>
    <lineage>
        <taxon>Bacteria</taxon>
        <taxon>Bacillati</taxon>
        <taxon>Bacillota</taxon>
        <taxon>Bacilli</taxon>
        <taxon>Bacillales</taxon>
        <taxon>Paenibacillaceae</taxon>
        <taxon>Paenibacillus</taxon>
    </lineage>
</organism>
<sequence>MMSFQEAHTAFIQSHLGRRTGERKSRLERGHGHGEILFAENVWWPLKGGFDGLHPEYEVLDWRGRSYFADYVFDPMLSRLLIEIKGFGEHVTNMDRKKYCNELKREAFLAGMGFQVISFAYDDVAYQPAVCIYLLRMVLSRFETSNKQVERIFFADQEIIRYAIFLARPIRPIDIAEHFSINHRTALGHLKRLCQKGWLKPAYRGTGQRILYYELTRQGIDGLDRGLN</sequence>
<name>A0AA95KXR8_9BACL</name>
<dbReference type="Gene3D" id="1.10.10.10">
    <property type="entry name" value="Winged helix-like DNA-binding domain superfamily/Winged helix DNA-binding domain"/>
    <property type="match status" value="1"/>
</dbReference>
<proteinExistence type="predicted"/>
<reference evidence="1" key="1">
    <citation type="submission" date="2023-05" db="EMBL/GenBank/DDBJ databases">
        <title>Comparative genomics of Bacillaceae isolates and their secondary metabolite potential.</title>
        <authorList>
            <person name="Song L."/>
            <person name="Nielsen L.J."/>
            <person name="Mohite O."/>
            <person name="Xu X."/>
            <person name="Weber T."/>
            <person name="Kovacs A.T."/>
        </authorList>
    </citation>
    <scope>NUCLEOTIDE SEQUENCE</scope>
    <source>
        <strain evidence="1">B2_4</strain>
    </source>
</reference>
<dbReference type="KEGG" id="pwn:QNH46_02155"/>
<protein>
    <recommendedName>
        <fullName evidence="3">DUF559 domain-containing protein</fullName>
    </recommendedName>
</protein>
<evidence type="ECO:0000313" key="2">
    <source>
        <dbReference type="Proteomes" id="UP001177943"/>
    </source>
</evidence>
<accession>A0AA95KXR8</accession>
<dbReference type="Proteomes" id="UP001177943">
    <property type="component" value="Chromosome"/>
</dbReference>
<dbReference type="InterPro" id="IPR036390">
    <property type="entry name" value="WH_DNA-bd_sf"/>
</dbReference>
<evidence type="ECO:0000313" key="1">
    <source>
        <dbReference type="EMBL" id="WHX51355.1"/>
    </source>
</evidence>
<dbReference type="EMBL" id="CP126084">
    <property type="protein sequence ID" value="WHX51355.1"/>
    <property type="molecule type" value="Genomic_DNA"/>
</dbReference>
<dbReference type="AlphaFoldDB" id="A0AA95KXR8"/>